<feature type="transmembrane region" description="Helical" evidence="6">
    <location>
        <begin position="98"/>
        <end position="118"/>
    </location>
</feature>
<evidence type="ECO:0000256" key="5">
    <source>
        <dbReference type="SAM" id="MobiDB-lite"/>
    </source>
</evidence>
<name>A0ABX5XRR6_9BACT</name>
<keyword evidence="9" id="KW-1185">Reference proteome</keyword>
<reference evidence="8 9" key="1">
    <citation type="submission" date="2019-02" db="EMBL/GenBank/DDBJ databases">
        <title>Deep-cultivation of Planctomycetes and their phenomic and genomic characterization uncovers novel biology.</title>
        <authorList>
            <person name="Wiegand S."/>
            <person name="Jogler M."/>
            <person name="Boedeker C."/>
            <person name="Pinto D."/>
            <person name="Vollmers J."/>
            <person name="Rivas-Marin E."/>
            <person name="Kohn T."/>
            <person name="Peeters S.H."/>
            <person name="Heuer A."/>
            <person name="Rast P."/>
            <person name="Oberbeckmann S."/>
            <person name="Bunk B."/>
            <person name="Jeske O."/>
            <person name="Meyerdierks A."/>
            <person name="Storesund J.E."/>
            <person name="Kallscheuer N."/>
            <person name="Luecker S."/>
            <person name="Lage O.M."/>
            <person name="Pohl T."/>
            <person name="Merkel B.J."/>
            <person name="Hornburger P."/>
            <person name="Mueller R.-W."/>
            <person name="Bruemmer F."/>
            <person name="Labrenz M."/>
            <person name="Spormann A.M."/>
            <person name="Op den Camp H."/>
            <person name="Overmann J."/>
            <person name="Amann R."/>
            <person name="Jetten M.S.M."/>
            <person name="Mascher T."/>
            <person name="Medema M.H."/>
            <person name="Devos D.P."/>
            <person name="Kaster A.-K."/>
            <person name="Ovreas L."/>
            <person name="Rohde M."/>
            <person name="Galperin M.Y."/>
            <person name="Jogler C."/>
        </authorList>
    </citation>
    <scope>NUCLEOTIDE SEQUENCE [LARGE SCALE GENOMIC DNA]</scope>
    <source>
        <strain evidence="8 9">TBK1r</strain>
    </source>
</reference>
<evidence type="ECO:0000259" key="7">
    <source>
        <dbReference type="PROSITE" id="PS50850"/>
    </source>
</evidence>
<feature type="transmembrane region" description="Helical" evidence="6">
    <location>
        <begin position="397"/>
        <end position="417"/>
    </location>
</feature>
<comment type="subcellular location">
    <subcellularLocation>
        <location evidence="1">Membrane</location>
        <topology evidence="1">Multi-pass membrane protein</topology>
    </subcellularLocation>
</comment>
<evidence type="ECO:0000256" key="2">
    <source>
        <dbReference type="ARBA" id="ARBA00022692"/>
    </source>
</evidence>
<feature type="transmembrane region" description="Helical" evidence="6">
    <location>
        <begin position="309"/>
        <end position="327"/>
    </location>
</feature>
<evidence type="ECO:0000256" key="4">
    <source>
        <dbReference type="ARBA" id="ARBA00023136"/>
    </source>
</evidence>
<feature type="transmembrane region" description="Helical" evidence="6">
    <location>
        <begin position="333"/>
        <end position="354"/>
    </location>
</feature>
<dbReference type="Pfam" id="PF07690">
    <property type="entry name" value="MFS_1"/>
    <property type="match status" value="1"/>
</dbReference>
<evidence type="ECO:0000256" key="3">
    <source>
        <dbReference type="ARBA" id="ARBA00022989"/>
    </source>
</evidence>
<dbReference type="InterPro" id="IPR050382">
    <property type="entry name" value="MFS_Na/Anion_cotransporter"/>
</dbReference>
<dbReference type="InterPro" id="IPR011701">
    <property type="entry name" value="MFS"/>
</dbReference>
<keyword evidence="3 6" id="KW-1133">Transmembrane helix</keyword>
<dbReference type="Gene3D" id="1.20.1250.20">
    <property type="entry name" value="MFS general substrate transporter like domains"/>
    <property type="match status" value="2"/>
</dbReference>
<feature type="transmembrane region" description="Helical" evidence="6">
    <location>
        <begin position="124"/>
        <end position="145"/>
    </location>
</feature>
<evidence type="ECO:0000256" key="6">
    <source>
        <dbReference type="SAM" id="Phobius"/>
    </source>
</evidence>
<dbReference type="EMBL" id="CP036432">
    <property type="protein sequence ID" value="QDV84688.1"/>
    <property type="molecule type" value="Genomic_DNA"/>
</dbReference>
<dbReference type="SUPFAM" id="SSF103473">
    <property type="entry name" value="MFS general substrate transporter"/>
    <property type="match status" value="1"/>
</dbReference>
<evidence type="ECO:0000313" key="8">
    <source>
        <dbReference type="EMBL" id="QDV84688.1"/>
    </source>
</evidence>
<dbReference type="InterPro" id="IPR020846">
    <property type="entry name" value="MFS_dom"/>
</dbReference>
<sequence length="429" mass="46311">MANLGMDESKHTLDAAPTDQAAPSVSPVRIALICGLLLLASALNYLDRQTLASASARIMQEFDLVNEQYGDIEAVFGYGFVIGSIVFGVLADLVPVRWLYPVVVISWSTVTAATALASGYQDLLWLRLLLGVFEAGHWPCGVRVVRSLTQARGRTMGNGLLQSGTSIGAVAAPLIMLALLTDDVGSWRPAFAIVGGIGILWVAAWFGIVQSTDLAADAVQRKQATPWRVLLQRRMVVVLIIVCLINTTWQLFRAWLHLFLQEGRGYTETHTLLFNSAWFAATDVGCLGVGAVVLWLCAKGFTPTRSRQMVFTACAVLCLTMLTLPLLPKGWVLLAVLLFGGAGALGMFPLYHAFTQDISGKHQGKITGIAGVTAWFLVPPTQKLFGRLVDVTGSYDVGLAAASCLPALAAIILWIFWRDVPDEPTPIED</sequence>
<proteinExistence type="predicted"/>
<keyword evidence="4 6" id="KW-0472">Membrane</keyword>
<feature type="transmembrane region" description="Helical" evidence="6">
    <location>
        <begin position="157"/>
        <end position="179"/>
    </location>
</feature>
<evidence type="ECO:0000256" key="1">
    <source>
        <dbReference type="ARBA" id="ARBA00004141"/>
    </source>
</evidence>
<organism evidence="8 9">
    <name type="scientific">Stieleria magnilauensis</name>
    <dbReference type="NCBI Taxonomy" id="2527963"/>
    <lineage>
        <taxon>Bacteria</taxon>
        <taxon>Pseudomonadati</taxon>
        <taxon>Planctomycetota</taxon>
        <taxon>Planctomycetia</taxon>
        <taxon>Pirellulales</taxon>
        <taxon>Pirellulaceae</taxon>
        <taxon>Stieleria</taxon>
    </lineage>
</organism>
<feature type="transmembrane region" description="Helical" evidence="6">
    <location>
        <begin position="74"/>
        <end position="91"/>
    </location>
</feature>
<evidence type="ECO:0000313" key="9">
    <source>
        <dbReference type="Proteomes" id="UP000318081"/>
    </source>
</evidence>
<dbReference type="PROSITE" id="PS50850">
    <property type="entry name" value="MFS"/>
    <property type="match status" value="1"/>
</dbReference>
<gene>
    <name evidence="8" type="primary">yjjL</name>
    <name evidence="8" type="ORF">TBK1r_36400</name>
</gene>
<feature type="transmembrane region" description="Helical" evidence="6">
    <location>
        <begin position="236"/>
        <end position="256"/>
    </location>
</feature>
<dbReference type="Proteomes" id="UP000318081">
    <property type="component" value="Chromosome"/>
</dbReference>
<protein>
    <submittedName>
        <fullName evidence="8">L-galactonate transporter</fullName>
    </submittedName>
</protein>
<dbReference type="PANTHER" id="PTHR11662">
    <property type="entry name" value="SOLUTE CARRIER FAMILY 17"/>
    <property type="match status" value="1"/>
</dbReference>
<accession>A0ABX5XRR6</accession>
<feature type="transmembrane region" description="Helical" evidence="6">
    <location>
        <begin position="28"/>
        <end position="46"/>
    </location>
</feature>
<keyword evidence="2 6" id="KW-0812">Transmembrane</keyword>
<feature type="region of interest" description="Disordered" evidence="5">
    <location>
        <begin position="1"/>
        <end position="20"/>
    </location>
</feature>
<dbReference type="InterPro" id="IPR036259">
    <property type="entry name" value="MFS_trans_sf"/>
</dbReference>
<feature type="transmembrane region" description="Helical" evidence="6">
    <location>
        <begin position="276"/>
        <end position="297"/>
    </location>
</feature>
<dbReference type="PANTHER" id="PTHR11662:SF399">
    <property type="entry name" value="FI19708P1-RELATED"/>
    <property type="match status" value="1"/>
</dbReference>
<feature type="transmembrane region" description="Helical" evidence="6">
    <location>
        <begin position="191"/>
        <end position="215"/>
    </location>
</feature>
<feature type="domain" description="Major facilitator superfamily (MFS) profile" evidence="7">
    <location>
        <begin position="33"/>
        <end position="421"/>
    </location>
</feature>